<evidence type="ECO:0000259" key="13">
    <source>
        <dbReference type="Pfam" id="PF00852"/>
    </source>
</evidence>
<comment type="pathway">
    <text evidence="2">Protein modification; protein glycosylation.</text>
</comment>
<evidence type="ECO:0000259" key="14">
    <source>
        <dbReference type="Pfam" id="PF17039"/>
    </source>
</evidence>
<evidence type="ECO:0000256" key="12">
    <source>
        <dbReference type="RuleBase" id="RU003832"/>
    </source>
</evidence>
<evidence type="ECO:0000256" key="8">
    <source>
        <dbReference type="ARBA" id="ARBA00022989"/>
    </source>
</evidence>
<name>A0A0K2TPE6_LEPSM</name>
<feature type="transmembrane region" description="Helical" evidence="12">
    <location>
        <begin position="24"/>
        <end position="42"/>
    </location>
</feature>
<reference evidence="15" key="1">
    <citation type="submission" date="2014-05" db="EMBL/GenBank/DDBJ databases">
        <authorList>
            <person name="Chronopoulou M."/>
        </authorList>
    </citation>
    <scope>NUCLEOTIDE SEQUENCE</scope>
    <source>
        <tissue evidence="15">Whole organism</tissue>
    </source>
</reference>
<evidence type="ECO:0000256" key="5">
    <source>
        <dbReference type="ARBA" id="ARBA00022679"/>
    </source>
</evidence>
<dbReference type="OrthoDB" id="427096at2759"/>
<dbReference type="Pfam" id="PF00852">
    <property type="entry name" value="Glyco_transf_10"/>
    <property type="match status" value="1"/>
</dbReference>
<evidence type="ECO:0000256" key="2">
    <source>
        <dbReference type="ARBA" id="ARBA00004922"/>
    </source>
</evidence>
<comment type="similarity">
    <text evidence="3 12">Belongs to the glycosyltransferase 10 family.</text>
</comment>
<dbReference type="InterPro" id="IPR038577">
    <property type="entry name" value="GT10-like_C_sf"/>
</dbReference>
<dbReference type="UniPathway" id="UPA00378"/>
<dbReference type="InterPro" id="IPR055270">
    <property type="entry name" value="Glyco_tran_10_C"/>
</dbReference>
<evidence type="ECO:0000256" key="11">
    <source>
        <dbReference type="ARBA" id="ARBA00023180"/>
    </source>
</evidence>
<sequence>MIGKLIIVLTCLEEHDMKVNYYQAGKLFLLVLVMGFTYNIILKSSDINREFSHQIMDLSHNISNFERIITEEEPLIREENVKYIFYYTSIYGGSWELIFGYGRQPFAKCEYNNCFLTQDNSKPIPFHKYSATLIHARDCCSSDIANSLRRSRREIKGPFIHYTMESANYDCRFDFRLYNEVFNWTMGYHPYADIPSMYGNTYSVKKKQPIPDLIKIMKIKHKLAFWIATHVGSAGKRDDYVRKLQKYMTVDKYGLSGPNFCPDSPNPMRIDCKKHHAPYYKFYFAFENSLCRDYVTEKFFHALRLPVVPVVYGKSNYTAVAPPHSFIDVRDFKSPKAVAEYLMYLDKNDTAYLEYFKWKLEGRYKITSFDQEAQKTLCILCDRLNNLQHKRAYTTSQMNEYWKGTKESPVCSSPEELIPGFNE</sequence>
<evidence type="ECO:0000256" key="4">
    <source>
        <dbReference type="ARBA" id="ARBA00022676"/>
    </source>
</evidence>
<evidence type="ECO:0000256" key="7">
    <source>
        <dbReference type="ARBA" id="ARBA00022968"/>
    </source>
</evidence>
<proteinExistence type="inferred from homology"/>
<evidence type="ECO:0000256" key="6">
    <source>
        <dbReference type="ARBA" id="ARBA00022692"/>
    </source>
</evidence>
<feature type="domain" description="Fucosyltransferase N-terminal" evidence="14">
    <location>
        <begin position="82"/>
        <end position="199"/>
    </location>
</feature>
<dbReference type="InterPro" id="IPR001503">
    <property type="entry name" value="Glyco_trans_10"/>
</dbReference>
<evidence type="ECO:0000256" key="10">
    <source>
        <dbReference type="ARBA" id="ARBA00023136"/>
    </source>
</evidence>
<dbReference type="FunFam" id="3.40.50.11660:FF:000004">
    <property type="entry name" value="Glycoprotein 3-alpha-L-fucosyltransferase A"/>
    <property type="match status" value="1"/>
</dbReference>
<keyword evidence="6 12" id="KW-0812">Transmembrane</keyword>
<dbReference type="PANTHER" id="PTHR48438">
    <property type="entry name" value="ALPHA-(1,3)-FUCOSYLTRANSFERASE C-RELATED"/>
    <property type="match status" value="1"/>
</dbReference>
<dbReference type="EMBL" id="HACA01010379">
    <property type="protein sequence ID" value="CDW27740.1"/>
    <property type="molecule type" value="Transcribed_RNA"/>
</dbReference>
<keyword evidence="8 12" id="KW-1133">Transmembrane helix</keyword>
<dbReference type="Gene3D" id="3.40.50.11660">
    <property type="entry name" value="Glycosyl transferase family 10, C-terminal domain"/>
    <property type="match status" value="1"/>
</dbReference>
<keyword evidence="10 12" id="KW-0472">Membrane</keyword>
<dbReference type="GO" id="GO:0008417">
    <property type="term" value="F:fucosyltransferase activity"/>
    <property type="evidence" value="ECO:0007669"/>
    <property type="project" value="InterPro"/>
</dbReference>
<dbReference type="PANTHER" id="PTHR48438:SF1">
    <property type="entry name" value="ALPHA-(1,3)-FUCOSYLTRANSFERASE C-RELATED"/>
    <property type="match status" value="1"/>
</dbReference>
<keyword evidence="4 12" id="KW-0328">Glycosyltransferase</keyword>
<accession>A0A0K2TPE6</accession>
<keyword evidence="5 12" id="KW-0808">Transferase</keyword>
<evidence type="ECO:0000256" key="3">
    <source>
        <dbReference type="ARBA" id="ARBA00008919"/>
    </source>
</evidence>
<keyword evidence="9 12" id="KW-0333">Golgi apparatus</keyword>
<organism evidence="15">
    <name type="scientific">Lepeophtheirus salmonis</name>
    <name type="common">Salmon louse</name>
    <name type="synonym">Caligus salmonis</name>
    <dbReference type="NCBI Taxonomy" id="72036"/>
    <lineage>
        <taxon>Eukaryota</taxon>
        <taxon>Metazoa</taxon>
        <taxon>Ecdysozoa</taxon>
        <taxon>Arthropoda</taxon>
        <taxon>Crustacea</taxon>
        <taxon>Multicrustacea</taxon>
        <taxon>Hexanauplia</taxon>
        <taxon>Copepoda</taxon>
        <taxon>Siphonostomatoida</taxon>
        <taxon>Caligidae</taxon>
        <taxon>Lepeophtheirus</taxon>
    </lineage>
</organism>
<protein>
    <recommendedName>
        <fullName evidence="12">Fucosyltransferase</fullName>
        <ecNumber evidence="12">2.4.1.-</ecNumber>
    </recommendedName>
</protein>
<dbReference type="GO" id="GO:0032580">
    <property type="term" value="C:Golgi cisterna membrane"/>
    <property type="evidence" value="ECO:0007669"/>
    <property type="project" value="UniProtKB-SubCell"/>
</dbReference>
<keyword evidence="11" id="KW-0325">Glycoprotein</keyword>
<dbReference type="SUPFAM" id="SSF53756">
    <property type="entry name" value="UDP-Glycosyltransferase/glycogen phosphorylase"/>
    <property type="match status" value="1"/>
</dbReference>
<dbReference type="AlphaFoldDB" id="A0A0K2TPE6"/>
<dbReference type="InterPro" id="IPR031481">
    <property type="entry name" value="Glyco_tran_10_N"/>
</dbReference>
<dbReference type="EC" id="2.4.1.-" evidence="12"/>
<keyword evidence="7" id="KW-0735">Signal-anchor</keyword>
<evidence type="ECO:0000313" key="15">
    <source>
        <dbReference type="EMBL" id="CDW27740.1"/>
    </source>
</evidence>
<comment type="subcellular location">
    <subcellularLocation>
        <location evidence="1 12">Golgi apparatus</location>
        <location evidence="1 12">Golgi stack membrane</location>
        <topology evidence="1 12">Single-pass type II membrane protein</topology>
    </subcellularLocation>
</comment>
<evidence type="ECO:0000256" key="9">
    <source>
        <dbReference type="ARBA" id="ARBA00023034"/>
    </source>
</evidence>
<feature type="domain" description="Fucosyltransferase C-terminal" evidence="13">
    <location>
        <begin position="219"/>
        <end position="393"/>
    </location>
</feature>
<evidence type="ECO:0000256" key="1">
    <source>
        <dbReference type="ARBA" id="ARBA00004447"/>
    </source>
</evidence>
<dbReference type="Pfam" id="PF17039">
    <property type="entry name" value="Glyco_tran_10_N"/>
    <property type="match status" value="1"/>
</dbReference>